<evidence type="ECO:0000313" key="12">
    <source>
        <dbReference type="Proteomes" id="UP000800041"/>
    </source>
</evidence>
<feature type="compositionally biased region" description="Basic and acidic residues" evidence="10">
    <location>
        <begin position="44"/>
        <end position="54"/>
    </location>
</feature>
<feature type="compositionally biased region" description="Basic and acidic residues" evidence="10">
    <location>
        <begin position="506"/>
        <end position="516"/>
    </location>
</feature>
<feature type="region of interest" description="Disordered" evidence="10">
    <location>
        <begin position="305"/>
        <end position="371"/>
    </location>
</feature>
<dbReference type="EMBL" id="ML977176">
    <property type="protein sequence ID" value="KAF1983347.1"/>
    <property type="molecule type" value="Genomic_DNA"/>
</dbReference>
<comment type="function">
    <text evidence="9">S-adenosyl-L-methionine-dependent methyltransferase that specifically methylates the N(1) position of adenine in helix 25.1 in 25S rRNA. Required both for ribosomal 40S and 60S subunits biogenesis. Required for efficient pre-rRNA cleavage at site A2.</text>
</comment>
<comment type="subcellular location">
    <subcellularLocation>
        <location evidence="1 9">Nucleus</location>
        <location evidence="1 9">Nucleolus</location>
    </subcellularLocation>
</comment>
<evidence type="ECO:0000256" key="9">
    <source>
        <dbReference type="RuleBase" id="RU365074"/>
    </source>
</evidence>
<dbReference type="OrthoDB" id="10258825at2759"/>
<sequence length="621" mass="68555">MFALSGWSVSTAPKALTEATAKKIEAAAPNPSETKSVENGALGKSEDKQEKGDSGKVNGKRKRKDELAEENLGKVWGKVVEGRKGGEKQNGAVNGESANSGNGDDTPDGERKKKRKRGSAGGRFKREREEAKGKNNNVNGFTDAKAGGEKEAPKSEEDDDDLYDEIIKESGGVSKKKEKKKKNNKSKEAKDQEAARGVAKPTDAPDIEVDKPPAIPAAVPLPISNGPKLTPLQKSMRQKLASARFRHLNETLYSTPSGESLSLFADNPDMFDEYHAGFRQQVEVWPENPVDGYVQDIIARAGIGSSRSAMNKRNRQMKEGINDKKKSSSRNDREQDLGDEEEDDPNQENEDEDAQPQQNQSALTLPIPRDLRDRARPSRIADLGCGDAALASTLQPHLSRLRLRIHSFDLHSPSPLVTRADIANLPLPDNSIDVAIFCLALMGTNWTDFVDEAYRVLRWKGECWVAEIKSRFGRAGGKGGRKVVEHSVGKQQKKLSKTALKAKNRAQREDDEKRDDEIAAVEVDGIDEEASKERTDTSAFVEVMLKHGFALLEEPDRRNKMFVKMRFAKAETPVKGRNIRAGDGLKRRGNVWVEKTREGGGEGEVEVEEGKVLKPCVYKLR</sequence>
<evidence type="ECO:0000256" key="7">
    <source>
        <dbReference type="ARBA" id="ARBA00023242"/>
    </source>
</evidence>
<comment type="similarity">
    <text evidence="2 9">Belongs to the methyltransferase superfamily. RRP8 family.</text>
</comment>
<keyword evidence="5 9" id="KW-0808">Transferase</keyword>
<feature type="compositionally biased region" description="Basic residues" evidence="10">
    <location>
        <begin position="494"/>
        <end position="505"/>
    </location>
</feature>
<dbReference type="CDD" id="cd02440">
    <property type="entry name" value="AdoMet_MTases"/>
    <property type="match status" value="1"/>
</dbReference>
<feature type="compositionally biased region" description="Basic and acidic residues" evidence="10">
    <location>
        <begin position="146"/>
        <end position="155"/>
    </location>
</feature>
<dbReference type="SUPFAM" id="SSF53335">
    <property type="entry name" value="S-adenosyl-L-methionine-dependent methyltransferases"/>
    <property type="match status" value="1"/>
</dbReference>
<evidence type="ECO:0000256" key="5">
    <source>
        <dbReference type="ARBA" id="ARBA00022679"/>
    </source>
</evidence>
<organism evidence="11 12">
    <name type="scientific">Aulographum hederae CBS 113979</name>
    <dbReference type="NCBI Taxonomy" id="1176131"/>
    <lineage>
        <taxon>Eukaryota</taxon>
        <taxon>Fungi</taxon>
        <taxon>Dikarya</taxon>
        <taxon>Ascomycota</taxon>
        <taxon>Pezizomycotina</taxon>
        <taxon>Dothideomycetes</taxon>
        <taxon>Pleosporomycetidae</taxon>
        <taxon>Aulographales</taxon>
        <taxon>Aulographaceae</taxon>
    </lineage>
</organism>
<dbReference type="Gene3D" id="3.40.50.150">
    <property type="entry name" value="Vaccinia Virus protein VP39"/>
    <property type="match status" value="1"/>
</dbReference>
<gene>
    <name evidence="11" type="ORF">K402DRAFT_396818</name>
</gene>
<evidence type="ECO:0000256" key="1">
    <source>
        <dbReference type="ARBA" id="ARBA00004604"/>
    </source>
</evidence>
<evidence type="ECO:0000256" key="3">
    <source>
        <dbReference type="ARBA" id="ARBA00022552"/>
    </source>
</evidence>
<name>A0A6G1GRF6_9PEZI</name>
<dbReference type="GO" id="GO:0016433">
    <property type="term" value="F:rRNA (adenine) methyltransferase activity"/>
    <property type="evidence" value="ECO:0007669"/>
    <property type="project" value="TreeGrafter"/>
</dbReference>
<dbReference type="PANTHER" id="PTHR12787:SF0">
    <property type="entry name" value="RIBOSOMAL RNA-PROCESSING PROTEIN 8"/>
    <property type="match status" value="1"/>
</dbReference>
<dbReference type="Gene3D" id="1.10.10.2150">
    <property type="entry name" value="Ribosomal RNA-processing protein 8, N-terminal domain"/>
    <property type="match status" value="1"/>
</dbReference>
<keyword evidence="6 9" id="KW-0949">S-adenosyl-L-methionine</keyword>
<feature type="compositionally biased region" description="Basic residues" evidence="10">
    <location>
        <begin position="174"/>
        <end position="184"/>
    </location>
</feature>
<feature type="region of interest" description="Disordered" evidence="10">
    <location>
        <begin position="22"/>
        <end position="237"/>
    </location>
</feature>
<keyword evidence="3 9" id="KW-0698">rRNA processing</keyword>
<feature type="compositionally biased region" description="Basic and acidic residues" evidence="10">
    <location>
        <begin position="316"/>
        <end position="336"/>
    </location>
</feature>
<proteinExistence type="inferred from homology"/>
<evidence type="ECO:0000256" key="10">
    <source>
        <dbReference type="SAM" id="MobiDB-lite"/>
    </source>
</evidence>
<dbReference type="PANTHER" id="PTHR12787">
    <property type="entry name" value="RIBOSOMAL RNA-PROCESSING PROTEIN 8"/>
    <property type="match status" value="1"/>
</dbReference>
<dbReference type="Proteomes" id="UP000800041">
    <property type="component" value="Unassembled WGS sequence"/>
</dbReference>
<dbReference type="GO" id="GO:0005730">
    <property type="term" value="C:nucleolus"/>
    <property type="evidence" value="ECO:0007669"/>
    <property type="project" value="UniProtKB-SubCell"/>
</dbReference>
<dbReference type="InterPro" id="IPR042036">
    <property type="entry name" value="RRP8_N"/>
</dbReference>
<evidence type="ECO:0000313" key="11">
    <source>
        <dbReference type="EMBL" id="KAF1983347.1"/>
    </source>
</evidence>
<keyword evidence="7 9" id="KW-0539">Nucleus</keyword>
<feature type="region of interest" description="Disordered" evidence="10">
    <location>
        <begin position="494"/>
        <end position="516"/>
    </location>
</feature>
<evidence type="ECO:0000256" key="8">
    <source>
        <dbReference type="ARBA" id="ARBA00076672"/>
    </source>
</evidence>
<protein>
    <recommendedName>
        <fullName evidence="8 9">Ribosomal RNA-processing protein 8</fullName>
        <ecNumber evidence="9">2.1.1.-</ecNumber>
    </recommendedName>
</protein>
<dbReference type="Pfam" id="PF05148">
    <property type="entry name" value="Methyltransf_8"/>
    <property type="match status" value="2"/>
</dbReference>
<evidence type="ECO:0000256" key="2">
    <source>
        <dbReference type="ARBA" id="ARBA00006301"/>
    </source>
</evidence>
<dbReference type="EC" id="2.1.1.-" evidence="9"/>
<feature type="compositionally biased region" description="Acidic residues" evidence="10">
    <location>
        <begin position="337"/>
        <end position="354"/>
    </location>
</feature>
<reference evidence="11" key="1">
    <citation type="journal article" date="2020" name="Stud. Mycol.">
        <title>101 Dothideomycetes genomes: a test case for predicting lifestyles and emergence of pathogens.</title>
        <authorList>
            <person name="Haridas S."/>
            <person name="Albert R."/>
            <person name="Binder M."/>
            <person name="Bloem J."/>
            <person name="Labutti K."/>
            <person name="Salamov A."/>
            <person name="Andreopoulos B."/>
            <person name="Baker S."/>
            <person name="Barry K."/>
            <person name="Bills G."/>
            <person name="Bluhm B."/>
            <person name="Cannon C."/>
            <person name="Castanera R."/>
            <person name="Culley D."/>
            <person name="Daum C."/>
            <person name="Ezra D."/>
            <person name="Gonzalez J."/>
            <person name="Henrissat B."/>
            <person name="Kuo A."/>
            <person name="Liang C."/>
            <person name="Lipzen A."/>
            <person name="Lutzoni F."/>
            <person name="Magnuson J."/>
            <person name="Mondo S."/>
            <person name="Nolan M."/>
            <person name="Ohm R."/>
            <person name="Pangilinan J."/>
            <person name="Park H.-J."/>
            <person name="Ramirez L."/>
            <person name="Alfaro M."/>
            <person name="Sun H."/>
            <person name="Tritt A."/>
            <person name="Yoshinaga Y."/>
            <person name="Zwiers L.-H."/>
            <person name="Turgeon B."/>
            <person name="Goodwin S."/>
            <person name="Spatafora J."/>
            <person name="Crous P."/>
            <person name="Grigoriev I."/>
        </authorList>
    </citation>
    <scope>NUCLEOTIDE SEQUENCE</scope>
    <source>
        <strain evidence="11">CBS 113979</strain>
    </source>
</reference>
<dbReference type="GO" id="GO:0042273">
    <property type="term" value="P:ribosomal large subunit biogenesis"/>
    <property type="evidence" value="ECO:0007669"/>
    <property type="project" value="TreeGrafter"/>
</dbReference>
<feature type="compositionally biased region" description="Basic and acidic residues" evidence="10">
    <location>
        <begin position="185"/>
        <end position="194"/>
    </location>
</feature>
<evidence type="ECO:0000256" key="6">
    <source>
        <dbReference type="ARBA" id="ARBA00022691"/>
    </source>
</evidence>
<dbReference type="InterPro" id="IPR029063">
    <property type="entry name" value="SAM-dependent_MTases_sf"/>
</dbReference>
<dbReference type="InterPro" id="IPR007823">
    <property type="entry name" value="RRP8"/>
</dbReference>
<dbReference type="FunFam" id="1.10.10.2150:FF:000001">
    <property type="entry name" value="Ribosomal RNA-processing protein 8"/>
    <property type="match status" value="1"/>
</dbReference>
<dbReference type="AlphaFoldDB" id="A0A6G1GRF6"/>
<keyword evidence="4 9" id="KW-0489">Methyltransferase</keyword>
<feature type="compositionally biased region" description="Basic and acidic residues" evidence="10">
    <location>
        <begin position="124"/>
        <end position="133"/>
    </location>
</feature>
<keyword evidence="12" id="KW-1185">Reference proteome</keyword>
<evidence type="ECO:0000256" key="4">
    <source>
        <dbReference type="ARBA" id="ARBA00022603"/>
    </source>
</evidence>
<accession>A0A6G1GRF6</accession>